<proteinExistence type="predicted"/>
<evidence type="ECO:0000256" key="2">
    <source>
        <dbReference type="ARBA" id="ARBA00022737"/>
    </source>
</evidence>
<dbReference type="PRINTS" id="PR00450">
    <property type="entry name" value="RECOVERIN"/>
</dbReference>
<keyword evidence="6" id="KW-1185">Reference proteome</keyword>
<evidence type="ECO:0000259" key="4">
    <source>
        <dbReference type="PROSITE" id="PS50222"/>
    </source>
</evidence>
<organism evidence="5 6">
    <name type="scientific">Patiria miniata</name>
    <name type="common">Bat star</name>
    <name type="synonym">Asterina miniata</name>
    <dbReference type="NCBI Taxonomy" id="46514"/>
    <lineage>
        <taxon>Eukaryota</taxon>
        <taxon>Metazoa</taxon>
        <taxon>Echinodermata</taxon>
        <taxon>Eleutherozoa</taxon>
        <taxon>Asterozoa</taxon>
        <taxon>Asteroidea</taxon>
        <taxon>Valvatacea</taxon>
        <taxon>Valvatida</taxon>
        <taxon>Asterinidae</taxon>
        <taxon>Patiria</taxon>
    </lineage>
</organism>
<evidence type="ECO:0000313" key="5">
    <source>
        <dbReference type="EnsemblMetazoa" id="XP_038076604.1"/>
    </source>
</evidence>
<dbReference type="GeneID" id="119744633"/>
<dbReference type="GO" id="GO:0005509">
    <property type="term" value="F:calcium ion binding"/>
    <property type="evidence" value="ECO:0007669"/>
    <property type="project" value="InterPro"/>
</dbReference>
<name>A0A914BKG8_PATMI</name>
<dbReference type="Proteomes" id="UP000887568">
    <property type="component" value="Unplaced"/>
</dbReference>
<dbReference type="InterPro" id="IPR018247">
    <property type="entry name" value="EF_Hand_1_Ca_BS"/>
</dbReference>
<dbReference type="OMA" id="MLKNSIH"/>
<keyword evidence="1" id="KW-0479">Metal-binding</keyword>
<evidence type="ECO:0000256" key="1">
    <source>
        <dbReference type="ARBA" id="ARBA00022723"/>
    </source>
</evidence>
<feature type="domain" description="EF-hand" evidence="4">
    <location>
        <begin position="59"/>
        <end position="94"/>
    </location>
</feature>
<dbReference type="PROSITE" id="PS50222">
    <property type="entry name" value="EF_HAND_2"/>
    <property type="match status" value="3"/>
</dbReference>
<dbReference type="PANTHER" id="PTHR23055:SF60">
    <property type="entry name" value="CALAXIN"/>
    <property type="match status" value="1"/>
</dbReference>
<dbReference type="InterPro" id="IPR002048">
    <property type="entry name" value="EF_hand_dom"/>
</dbReference>
<keyword evidence="2" id="KW-0677">Repeat</keyword>
<dbReference type="PROSITE" id="PS00018">
    <property type="entry name" value="EF_HAND_1"/>
    <property type="match status" value="3"/>
</dbReference>
<dbReference type="Pfam" id="PF13499">
    <property type="entry name" value="EF-hand_7"/>
    <property type="match status" value="1"/>
</dbReference>
<evidence type="ECO:0000256" key="3">
    <source>
        <dbReference type="ARBA" id="ARBA00022837"/>
    </source>
</evidence>
<dbReference type="CDD" id="cd00051">
    <property type="entry name" value="EFh"/>
    <property type="match status" value="1"/>
</dbReference>
<dbReference type="InterPro" id="IPR011992">
    <property type="entry name" value="EF-hand-dom_pair"/>
</dbReference>
<dbReference type="InterPro" id="IPR028846">
    <property type="entry name" value="Recoverin"/>
</dbReference>
<dbReference type="RefSeq" id="XP_038076604.1">
    <property type="nucleotide sequence ID" value="XM_038220676.1"/>
</dbReference>
<dbReference type="Gene3D" id="1.10.238.10">
    <property type="entry name" value="EF-hand"/>
    <property type="match status" value="1"/>
</dbReference>
<sequence>MMSNFYEPRSRCFLITVSKEEVDALTNMFKDLGKANPSRPEKLERTQVREQLHVQFGVTDDIILDRIVRVFDLDSDNYVNLSEWLQGLSVFLKGTYEEKKQFCFKVYDLNDDGFITREEIFNLLKSSMTKLQTEEDPDEGIKELLEITIKRMDADKDGKISRDDFSEAVDADILYLEHFGSCLPEPKDVEAFLKVAATYPPYRATYY</sequence>
<dbReference type="OrthoDB" id="191686at2759"/>
<dbReference type="EnsemblMetazoa" id="XM_038220676.1">
    <property type="protein sequence ID" value="XP_038076604.1"/>
    <property type="gene ID" value="LOC119744633"/>
</dbReference>
<protein>
    <recommendedName>
        <fullName evidence="4">EF-hand domain-containing protein</fullName>
    </recommendedName>
</protein>
<dbReference type="SUPFAM" id="SSF47473">
    <property type="entry name" value="EF-hand"/>
    <property type="match status" value="1"/>
</dbReference>
<accession>A0A914BKG8</accession>
<keyword evidence="3" id="KW-0106">Calcium</keyword>
<dbReference type="AlphaFoldDB" id="A0A914BKG8"/>
<dbReference type="PANTHER" id="PTHR23055">
    <property type="entry name" value="CALCIUM BINDING PROTEINS"/>
    <property type="match status" value="1"/>
</dbReference>
<reference evidence="5" key="1">
    <citation type="submission" date="2022-11" db="UniProtKB">
        <authorList>
            <consortium name="EnsemblMetazoa"/>
        </authorList>
    </citation>
    <scope>IDENTIFICATION</scope>
</reference>
<evidence type="ECO:0000313" key="6">
    <source>
        <dbReference type="Proteomes" id="UP000887568"/>
    </source>
</evidence>
<feature type="domain" description="EF-hand" evidence="4">
    <location>
        <begin position="140"/>
        <end position="175"/>
    </location>
</feature>
<feature type="domain" description="EF-hand" evidence="4">
    <location>
        <begin position="95"/>
        <end position="130"/>
    </location>
</feature>
<dbReference type="SMART" id="SM00054">
    <property type="entry name" value="EFh"/>
    <property type="match status" value="3"/>
</dbReference>